<feature type="domain" description="Antirepressor protein ant N-terminal" evidence="1">
    <location>
        <begin position="15"/>
        <end position="124"/>
    </location>
</feature>
<name>A0ABU3WMC6_9NOCA</name>
<gene>
    <name evidence="2" type="ORF">F8M49_06350</name>
    <name evidence="3" type="ORF">F8M49_21060</name>
</gene>
<protein>
    <submittedName>
        <fullName evidence="2">Phage antirepressor</fullName>
    </submittedName>
</protein>
<keyword evidence="4" id="KW-1185">Reference proteome</keyword>
<dbReference type="EMBL" id="WBMO01000001">
    <property type="protein sequence ID" value="MDV2475141.1"/>
    <property type="molecule type" value="Genomic_DNA"/>
</dbReference>
<dbReference type="Proteomes" id="UP001275440">
    <property type="component" value="Unassembled WGS sequence"/>
</dbReference>
<reference evidence="2 4" key="1">
    <citation type="submission" date="2019-10" db="EMBL/GenBank/DDBJ databases">
        <title>Draft Genome Assembly of Rhodococcus zopfii DSM44189.</title>
        <authorList>
            <person name="Sutton J.M."/>
            <person name="Akob D.M."/>
            <person name="Bushman T.J."/>
        </authorList>
    </citation>
    <scope>NUCLEOTIDE SEQUENCE [LARGE SCALE GENOMIC DNA]</scope>
    <source>
        <strain evidence="2 4">DSM 44189</strain>
    </source>
</reference>
<proteinExistence type="predicted"/>
<organism evidence="2 4">
    <name type="scientific">Rhodococcus zopfii</name>
    <dbReference type="NCBI Taxonomy" id="43772"/>
    <lineage>
        <taxon>Bacteria</taxon>
        <taxon>Bacillati</taxon>
        <taxon>Actinomycetota</taxon>
        <taxon>Actinomycetes</taxon>
        <taxon>Mycobacteriales</taxon>
        <taxon>Nocardiaceae</taxon>
        <taxon>Rhodococcus</taxon>
    </lineage>
</organism>
<accession>A0ABU3WMC6</accession>
<dbReference type="InterPro" id="IPR018875">
    <property type="entry name" value="Antirepressor_Ant_N"/>
</dbReference>
<evidence type="ECO:0000313" key="4">
    <source>
        <dbReference type="Proteomes" id="UP001275440"/>
    </source>
</evidence>
<dbReference type="PRINTS" id="PR01994">
    <property type="entry name" value="ANTIREPRESSR"/>
</dbReference>
<sequence>MSVPNVTGQLVQIAVPGTTAMIAAAEIDGKPMVSLRHACDALGIAFDAQRVKLQGKSWATITMSVTVAEDGKTRDMLMIDRRTMTMWLATIDENRVGEAAKPTVVAFQAEAADALDAYFHDGGAINPSATEDQLDRITRQAGAQAAVLQALKGIVDPKHLEAKGRIVLARALGEEPELNPADIPLYVSDFLKSKGLASDMIAAKASGFGKRLKGLYISERGEEPKMAHQDLPNGTVRPVCAYTQADRPLFEQVWNRHYAGVTKAVSA</sequence>
<dbReference type="EMBL" id="WBMO01000002">
    <property type="protein sequence ID" value="MDV2477211.1"/>
    <property type="molecule type" value="Genomic_DNA"/>
</dbReference>
<evidence type="ECO:0000259" key="1">
    <source>
        <dbReference type="Pfam" id="PF10547"/>
    </source>
</evidence>
<evidence type="ECO:0000313" key="2">
    <source>
        <dbReference type="EMBL" id="MDV2475141.1"/>
    </source>
</evidence>
<comment type="caution">
    <text evidence="2">The sequence shown here is derived from an EMBL/GenBank/DDBJ whole genome shotgun (WGS) entry which is preliminary data.</text>
</comment>
<evidence type="ECO:0000313" key="3">
    <source>
        <dbReference type="EMBL" id="MDV2477211.1"/>
    </source>
</evidence>
<dbReference type="Pfam" id="PF10547">
    <property type="entry name" value="P22_AR_N"/>
    <property type="match status" value="1"/>
</dbReference>